<dbReference type="Gene3D" id="1.20.1250.20">
    <property type="entry name" value="MFS general substrate transporter like domains"/>
    <property type="match status" value="1"/>
</dbReference>
<dbReference type="Proteomes" id="UP000307749">
    <property type="component" value="Unassembled WGS sequence"/>
</dbReference>
<organism evidence="9 10">
    <name type="scientific">Metallibacterium scheffleri</name>
    <dbReference type="NCBI Taxonomy" id="993689"/>
    <lineage>
        <taxon>Bacteria</taxon>
        <taxon>Pseudomonadati</taxon>
        <taxon>Pseudomonadota</taxon>
        <taxon>Gammaproteobacteria</taxon>
        <taxon>Lysobacterales</taxon>
        <taxon>Rhodanobacteraceae</taxon>
        <taxon>Metallibacterium</taxon>
    </lineage>
</organism>
<feature type="transmembrane region" description="Helical" evidence="7">
    <location>
        <begin position="93"/>
        <end position="120"/>
    </location>
</feature>
<comment type="subcellular location">
    <subcellularLocation>
        <location evidence="1">Cell membrane</location>
        <topology evidence="1">Multi-pass membrane protein</topology>
    </subcellularLocation>
</comment>
<dbReference type="GO" id="GO:0005886">
    <property type="term" value="C:plasma membrane"/>
    <property type="evidence" value="ECO:0007669"/>
    <property type="project" value="UniProtKB-SubCell"/>
</dbReference>
<evidence type="ECO:0000259" key="8">
    <source>
        <dbReference type="PROSITE" id="PS50850"/>
    </source>
</evidence>
<evidence type="ECO:0000256" key="2">
    <source>
        <dbReference type="ARBA" id="ARBA00022448"/>
    </source>
</evidence>
<dbReference type="InterPro" id="IPR036259">
    <property type="entry name" value="MFS_trans_sf"/>
</dbReference>
<dbReference type="RefSeq" id="WP_081128077.1">
    <property type="nucleotide sequence ID" value="NZ_LDOS01000002.1"/>
</dbReference>
<dbReference type="GO" id="GO:0022857">
    <property type="term" value="F:transmembrane transporter activity"/>
    <property type="evidence" value="ECO:0007669"/>
    <property type="project" value="InterPro"/>
</dbReference>
<feature type="transmembrane region" description="Helical" evidence="7">
    <location>
        <begin position="269"/>
        <end position="289"/>
    </location>
</feature>
<evidence type="ECO:0000313" key="10">
    <source>
        <dbReference type="Proteomes" id="UP000307749"/>
    </source>
</evidence>
<evidence type="ECO:0000256" key="6">
    <source>
        <dbReference type="ARBA" id="ARBA00023136"/>
    </source>
</evidence>
<dbReference type="InterPro" id="IPR010290">
    <property type="entry name" value="TM_effector"/>
</dbReference>
<feature type="transmembrane region" description="Helical" evidence="7">
    <location>
        <begin position="324"/>
        <end position="348"/>
    </location>
</feature>
<keyword evidence="6 7" id="KW-0472">Membrane</keyword>
<dbReference type="OrthoDB" id="9775268at2"/>
<evidence type="ECO:0000256" key="5">
    <source>
        <dbReference type="ARBA" id="ARBA00022989"/>
    </source>
</evidence>
<keyword evidence="2" id="KW-0813">Transport</keyword>
<dbReference type="STRING" id="993689.GCA_002077135_02436"/>
<feature type="transmembrane region" description="Helical" evidence="7">
    <location>
        <begin position="24"/>
        <end position="42"/>
    </location>
</feature>
<evidence type="ECO:0000313" key="9">
    <source>
        <dbReference type="EMBL" id="THD09346.1"/>
    </source>
</evidence>
<sequence length="422" mass="43989">MSAPHSSDRKPSGFGKAFRSLRNYNFRIWFLGGLVSNVGTWMQRIAQDWLVLTVLTRHNASAMGVVVALQFVPQLLCLPWTGRAADHLDRRKLLIATQIAQGLLALGLGLITLAGMVTLWQVDVFAFLLGCVTAFDATARQVFVNELVGEAQLANAVALNSTSFNAARMIGPAVAGTLIAVIGTGWVFMLNAASFAAVLASLMLLRSGQLHPQIRSAHKAGSLAEGFRYVGRRADLMAVLVMVFVIGTFGLNFSIYISTMAVTAFHGNAGLYGLLTSSFAVGSVGGALFSAHREGPGMASLGFSALGFGVGCALAALAPDPALFAAALALTGFAALVFVTASTSFMQLASAPGMRGRVMALRMAVAMGGTPLGALAVGIVADHFGPRWAMGVGAASGIVAVLVGLHYRSARRRIVAEESSSA</sequence>
<feature type="transmembrane region" description="Helical" evidence="7">
    <location>
        <begin position="387"/>
        <end position="407"/>
    </location>
</feature>
<comment type="caution">
    <text evidence="9">The sequence shown here is derived from an EMBL/GenBank/DDBJ whole genome shotgun (WGS) entry which is preliminary data.</text>
</comment>
<dbReference type="PANTHER" id="PTHR23513">
    <property type="entry name" value="INTEGRAL MEMBRANE EFFLUX PROTEIN-RELATED"/>
    <property type="match status" value="1"/>
</dbReference>
<accession>A0A4S3KKR2</accession>
<evidence type="ECO:0000256" key="1">
    <source>
        <dbReference type="ARBA" id="ARBA00004651"/>
    </source>
</evidence>
<keyword evidence="10" id="KW-1185">Reference proteome</keyword>
<protein>
    <submittedName>
        <fullName evidence="9">MFS transporter</fullName>
    </submittedName>
</protein>
<name>A0A4S3KKR2_9GAMM</name>
<evidence type="ECO:0000256" key="7">
    <source>
        <dbReference type="SAM" id="Phobius"/>
    </source>
</evidence>
<dbReference type="PROSITE" id="PS50850">
    <property type="entry name" value="MFS"/>
    <property type="match status" value="1"/>
</dbReference>
<keyword evidence="5 7" id="KW-1133">Transmembrane helix</keyword>
<dbReference type="AlphaFoldDB" id="A0A4S3KKR2"/>
<reference evidence="9 10" key="1">
    <citation type="submission" date="2017-02" db="EMBL/GenBank/DDBJ databases">
        <title>Whole genome sequencing of Metallibacterium scheffleri DSM 24874 (T).</title>
        <authorList>
            <person name="Kumar S."/>
            <person name="Patil P."/>
            <person name="Patil P.B."/>
        </authorList>
    </citation>
    <scope>NUCLEOTIDE SEQUENCE [LARGE SCALE GENOMIC DNA]</scope>
    <source>
        <strain evidence="9 10">DSM 24874</strain>
    </source>
</reference>
<keyword evidence="4 7" id="KW-0812">Transmembrane</keyword>
<evidence type="ECO:0000256" key="3">
    <source>
        <dbReference type="ARBA" id="ARBA00022475"/>
    </source>
</evidence>
<feature type="transmembrane region" description="Helical" evidence="7">
    <location>
        <begin position="62"/>
        <end position="81"/>
    </location>
</feature>
<feature type="transmembrane region" description="Helical" evidence="7">
    <location>
        <begin position="178"/>
        <end position="205"/>
    </location>
</feature>
<dbReference type="CDD" id="cd06173">
    <property type="entry name" value="MFS_MefA_like"/>
    <property type="match status" value="1"/>
</dbReference>
<dbReference type="SUPFAM" id="SSF103473">
    <property type="entry name" value="MFS general substrate transporter"/>
    <property type="match status" value="1"/>
</dbReference>
<feature type="domain" description="Major facilitator superfamily (MFS) profile" evidence="8">
    <location>
        <begin position="186"/>
        <end position="422"/>
    </location>
</feature>
<dbReference type="PANTHER" id="PTHR23513:SF11">
    <property type="entry name" value="STAPHYLOFERRIN A TRANSPORTER"/>
    <property type="match status" value="1"/>
</dbReference>
<proteinExistence type="predicted"/>
<evidence type="ECO:0000256" key="4">
    <source>
        <dbReference type="ARBA" id="ARBA00022692"/>
    </source>
</evidence>
<dbReference type="Pfam" id="PF05977">
    <property type="entry name" value="MFS_3"/>
    <property type="match status" value="1"/>
</dbReference>
<feature type="transmembrane region" description="Helical" evidence="7">
    <location>
        <begin position="360"/>
        <end position="381"/>
    </location>
</feature>
<feature type="transmembrane region" description="Helical" evidence="7">
    <location>
        <begin position="236"/>
        <end position="257"/>
    </location>
</feature>
<dbReference type="EMBL" id="MWQO01000040">
    <property type="protein sequence ID" value="THD09346.1"/>
    <property type="molecule type" value="Genomic_DNA"/>
</dbReference>
<feature type="transmembrane region" description="Helical" evidence="7">
    <location>
        <begin position="301"/>
        <end position="318"/>
    </location>
</feature>
<dbReference type="InterPro" id="IPR020846">
    <property type="entry name" value="MFS_dom"/>
</dbReference>
<keyword evidence="3" id="KW-1003">Cell membrane</keyword>
<gene>
    <name evidence="9" type="ORF">B1806_11515</name>
</gene>